<accession>A0AAD7EGE6</accession>
<keyword evidence="3" id="KW-1185">Reference proteome</keyword>
<comment type="caution">
    <text evidence="2">The sequence shown here is derived from an EMBL/GenBank/DDBJ whole genome shotgun (WGS) entry which is preliminary data.</text>
</comment>
<sequence length="868" mass="97654">MISPASDHLGEMWGSIDDRSEYASKTEKDREQNQRHRDAVAIESSSDGVVGLVKTVLANDEVKAIGNAIIEGVPAIMSALETLTEIHQLLKGRPSIGITMRKRTALFGKIRDVMFILLELKGFRKDDTRSTPEGKPVLSRLASICKDMKKDIEECYNGRSLSWQGKAVDRNQVASRCRGPVGPADKGRPGFDETAAVAALRKEYREDIQGSMRFAMELDDLGKDLDHKIQQQGDRLIKYFRGGPHRRIKDKCFGSGKSRAGKEVRNFDPWCLHYAITLSSASKLPRERTISSVPEEDDDGDDPETDITVPLPDDWIPEYLQALDPDYSGFATISEINAFTHARPEDWRHSSFPRWISYWTIGWQIYANKYCLEIEELFGQMILPNDQTAIKMPGKTRYLNAYIEGCWEQVTALTFCIEPCDSDPWLVEKFAGIGYIANEENLAKMHLCLKQDIDPRELRDDIDTVDWVIIAPQRTAARGTPKAEPTSTVALNSSFTSGSSRRSAFRRQNFCGRLNPCSIQTFQSGDIDVRQNIIHVRHHPHSLIGNTTIIGTVNAANRPAGSLAPDSQCSYIDEGTWFQYRGTYLPERAVIAGTLDCPTASGSFLFKKELWSFAIKAVVQDLRRNKPSFLHLEYSKLLHTFSYEQMTELCKLYAWYTRAGNLQPAVFPIVMTNTIPDDWCTSAPKPNNIASEMHRGDPSGISSSSKTFRRSNDEPDDPSSTVADDTPPSETDSTNSTADIQKFTWVLHPVVLFVGERAPESDEDAPVNSTPAELTTPLESQWEQLEKRIQEHVDKHMDKVESRLTSRLVNIEELLKVIVGREASRLPYYNMTPRRRVNPESITLSVYERLHSIILDPPALALGSSFNP</sequence>
<feature type="region of interest" description="Disordered" evidence="1">
    <location>
        <begin position="683"/>
        <end position="737"/>
    </location>
</feature>
<feature type="region of interest" description="Disordered" evidence="1">
    <location>
        <begin position="287"/>
        <end position="308"/>
    </location>
</feature>
<organism evidence="2 3">
    <name type="scientific">Mycena albidolilacea</name>
    <dbReference type="NCBI Taxonomy" id="1033008"/>
    <lineage>
        <taxon>Eukaryota</taxon>
        <taxon>Fungi</taxon>
        <taxon>Dikarya</taxon>
        <taxon>Basidiomycota</taxon>
        <taxon>Agaricomycotina</taxon>
        <taxon>Agaricomycetes</taxon>
        <taxon>Agaricomycetidae</taxon>
        <taxon>Agaricales</taxon>
        <taxon>Marasmiineae</taxon>
        <taxon>Mycenaceae</taxon>
        <taxon>Mycena</taxon>
    </lineage>
</organism>
<feature type="compositionally biased region" description="Acidic residues" evidence="1">
    <location>
        <begin position="294"/>
        <end position="305"/>
    </location>
</feature>
<proteinExistence type="predicted"/>
<gene>
    <name evidence="2" type="ORF">DFH08DRAFT_818730</name>
</gene>
<evidence type="ECO:0000256" key="1">
    <source>
        <dbReference type="SAM" id="MobiDB-lite"/>
    </source>
</evidence>
<dbReference type="Proteomes" id="UP001218218">
    <property type="component" value="Unassembled WGS sequence"/>
</dbReference>
<evidence type="ECO:0000313" key="3">
    <source>
        <dbReference type="Proteomes" id="UP001218218"/>
    </source>
</evidence>
<dbReference type="EMBL" id="JARIHO010000051">
    <property type="protein sequence ID" value="KAJ7321368.1"/>
    <property type="molecule type" value="Genomic_DNA"/>
</dbReference>
<evidence type="ECO:0000313" key="2">
    <source>
        <dbReference type="EMBL" id="KAJ7321368.1"/>
    </source>
</evidence>
<dbReference type="AlphaFoldDB" id="A0AAD7EGE6"/>
<name>A0AAD7EGE6_9AGAR</name>
<feature type="compositionally biased region" description="Polar residues" evidence="1">
    <location>
        <begin position="718"/>
        <end position="737"/>
    </location>
</feature>
<reference evidence="2" key="1">
    <citation type="submission" date="2023-03" db="EMBL/GenBank/DDBJ databases">
        <title>Massive genome expansion in bonnet fungi (Mycena s.s.) driven by repeated elements and novel gene families across ecological guilds.</title>
        <authorList>
            <consortium name="Lawrence Berkeley National Laboratory"/>
            <person name="Harder C.B."/>
            <person name="Miyauchi S."/>
            <person name="Viragh M."/>
            <person name="Kuo A."/>
            <person name="Thoen E."/>
            <person name="Andreopoulos B."/>
            <person name="Lu D."/>
            <person name="Skrede I."/>
            <person name="Drula E."/>
            <person name="Henrissat B."/>
            <person name="Morin E."/>
            <person name="Kohler A."/>
            <person name="Barry K."/>
            <person name="LaButti K."/>
            <person name="Morin E."/>
            <person name="Salamov A."/>
            <person name="Lipzen A."/>
            <person name="Mereny Z."/>
            <person name="Hegedus B."/>
            <person name="Baldrian P."/>
            <person name="Stursova M."/>
            <person name="Weitz H."/>
            <person name="Taylor A."/>
            <person name="Grigoriev I.V."/>
            <person name="Nagy L.G."/>
            <person name="Martin F."/>
            <person name="Kauserud H."/>
        </authorList>
    </citation>
    <scope>NUCLEOTIDE SEQUENCE</scope>
    <source>
        <strain evidence="2">CBHHK002</strain>
    </source>
</reference>
<protein>
    <submittedName>
        <fullName evidence="2">Uncharacterized protein</fullName>
    </submittedName>
</protein>